<dbReference type="AlphaFoldDB" id="A0A087TWV4"/>
<protein>
    <submittedName>
        <fullName evidence="2">Tctex1 domain-containing protein 2</fullName>
    </submittedName>
</protein>
<evidence type="ECO:0000313" key="3">
    <source>
        <dbReference type="Proteomes" id="UP000054359"/>
    </source>
</evidence>
<comment type="similarity">
    <text evidence="1">Belongs to the dynein light chain Tctex-type family.</text>
</comment>
<dbReference type="InterPro" id="IPR038586">
    <property type="entry name" value="Tctex-1-like_sf"/>
</dbReference>
<evidence type="ECO:0000256" key="1">
    <source>
        <dbReference type="ARBA" id="ARBA00005361"/>
    </source>
</evidence>
<dbReference type="Pfam" id="PF03645">
    <property type="entry name" value="Tctex-1"/>
    <property type="match status" value="1"/>
</dbReference>
<dbReference type="GO" id="GO:0005868">
    <property type="term" value="C:cytoplasmic dynein complex"/>
    <property type="evidence" value="ECO:0007669"/>
    <property type="project" value="TreeGrafter"/>
</dbReference>
<dbReference type="STRING" id="407821.A0A087TWV4"/>
<dbReference type="PANTHER" id="PTHR21255">
    <property type="entry name" value="T-COMPLEX-ASSOCIATED-TESTIS-EXPRESSED 1/ DYNEIN LIGHT CHAIN"/>
    <property type="match status" value="1"/>
</dbReference>
<dbReference type="GO" id="GO:0005737">
    <property type="term" value="C:cytoplasm"/>
    <property type="evidence" value="ECO:0007669"/>
    <property type="project" value="TreeGrafter"/>
</dbReference>
<sequence length="77" mass="9080">MKDIVSQISSTIREELKHIGLDRYRIVCQVTVGEKCDQDIIMTFLCLWKHEFDHYAIATYDNAYIFSTAIVFVIYKQ</sequence>
<dbReference type="Gene3D" id="3.30.1140.40">
    <property type="entry name" value="Tctex-1"/>
    <property type="match status" value="1"/>
</dbReference>
<proteinExistence type="inferred from homology"/>
<accession>A0A087TWV4</accession>
<dbReference type="Proteomes" id="UP000054359">
    <property type="component" value="Unassembled WGS sequence"/>
</dbReference>
<gene>
    <name evidence="2" type="ORF">X975_23183</name>
</gene>
<dbReference type="PANTHER" id="PTHR21255:SF65">
    <property type="entry name" value="TCTEX1 DOMAIN-CONTAINING PROTEIN 2"/>
    <property type="match status" value="1"/>
</dbReference>
<reference evidence="2 3" key="1">
    <citation type="submission" date="2013-11" db="EMBL/GenBank/DDBJ databases">
        <title>Genome sequencing of Stegodyphus mimosarum.</title>
        <authorList>
            <person name="Bechsgaard J."/>
        </authorList>
    </citation>
    <scope>NUCLEOTIDE SEQUENCE [LARGE SCALE GENOMIC DNA]</scope>
</reference>
<dbReference type="CDD" id="cd21451">
    <property type="entry name" value="DLC-like_TCTEX1D"/>
    <property type="match status" value="1"/>
</dbReference>
<organism evidence="2 3">
    <name type="scientific">Stegodyphus mimosarum</name>
    <name type="common">African social velvet spider</name>
    <dbReference type="NCBI Taxonomy" id="407821"/>
    <lineage>
        <taxon>Eukaryota</taxon>
        <taxon>Metazoa</taxon>
        <taxon>Ecdysozoa</taxon>
        <taxon>Arthropoda</taxon>
        <taxon>Chelicerata</taxon>
        <taxon>Arachnida</taxon>
        <taxon>Araneae</taxon>
        <taxon>Araneomorphae</taxon>
        <taxon>Entelegynae</taxon>
        <taxon>Eresoidea</taxon>
        <taxon>Eresidae</taxon>
        <taxon>Stegodyphus</taxon>
    </lineage>
</organism>
<evidence type="ECO:0000313" key="2">
    <source>
        <dbReference type="EMBL" id="KFM69593.1"/>
    </source>
</evidence>
<feature type="non-terminal residue" evidence="2">
    <location>
        <position position="77"/>
    </location>
</feature>
<keyword evidence="3" id="KW-1185">Reference proteome</keyword>
<dbReference type="EMBL" id="KK117116">
    <property type="protein sequence ID" value="KFM69593.1"/>
    <property type="molecule type" value="Genomic_DNA"/>
</dbReference>
<dbReference type="InterPro" id="IPR005334">
    <property type="entry name" value="Tctex-1-like"/>
</dbReference>
<dbReference type="GO" id="GO:0007018">
    <property type="term" value="P:microtubule-based movement"/>
    <property type="evidence" value="ECO:0007669"/>
    <property type="project" value="TreeGrafter"/>
</dbReference>
<dbReference type="OrthoDB" id="10248487at2759"/>
<dbReference type="GO" id="GO:0045505">
    <property type="term" value="F:dynein intermediate chain binding"/>
    <property type="evidence" value="ECO:0007669"/>
    <property type="project" value="TreeGrafter"/>
</dbReference>
<name>A0A087TWV4_STEMI</name>